<proteinExistence type="predicted"/>
<dbReference type="RefSeq" id="WP_010925308.1">
    <property type="nucleotide sequence ID" value="NC_002771.1"/>
</dbReference>
<dbReference type="Proteomes" id="UP000000528">
    <property type="component" value="Chromosome"/>
</dbReference>
<protein>
    <submittedName>
        <fullName evidence="2">Uncharacterized protein</fullName>
    </submittedName>
</protein>
<feature type="region of interest" description="Disordered" evidence="1">
    <location>
        <begin position="1"/>
        <end position="111"/>
    </location>
</feature>
<dbReference type="BioCyc" id="MPUL272635:G1GT6-512-MONOMER"/>
<feature type="compositionally biased region" description="Basic and acidic residues" evidence="1">
    <location>
        <begin position="46"/>
        <end position="83"/>
    </location>
</feature>
<dbReference type="PIR" id="C90575">
    <property type="entry name" value="C90575"/>
</dbReference>
<dbReference type="EMBL" id="AL445564">
    <property type="protein sequence ID" value="CAC13680.1"/>
    <property type="molecule type" value="Genomic_DNA"/>
</dbReference>
<evidence type="ECO:0000313" key="2">
    <source>
        <dbReference type="EMBL" id="CAC13680.1"/>
    </source>
</evidence>
<evidence type="ECO:0000256" key="1">
    <source>
        <dbReference type="SAM" id="MobiDB-lite"/>
    </source>
</evidence>
<name>Q98Q61_MYCPU</name>
<reference evidence="2 3" key="1">
    <citation type="journal article" date="2001" name="Nucleic Acids Res.">
        <title>The complete genome sequence of the murine respiratory pathogen Mycoplasma pulmonis.</title>
        <authorList>
            <person name="Chambaud I."/>
            <person name="Heilig R."/>
            <person name="Ferris S."/>
            <person name="Barbe V."/>
            <person name="Samson D."/>
            <person name="Galisson F."/>
            <person name="Moszer I."/>
            <person name="Dybvig K."/>
            <person name="Wroblewski H."/>
            <person name="Viari A."/>
            <person name="Rocha E.P.C."/>
            <person name="Blanchard A."/>
        </authorList>
    </citation>
    <scope>NUCLEOTIDE SEQUENCE [LARGE SCALE GENOMIC DNA]</scope>
    <source>
        <strain evidence="2 3">UAB CTIP</strain>
    </source>
</reference>
<feature type="compositionally biased region" description="Polar residues" evidence="1">
    <location>
        <begin position="84"/>
        <end position="102"/>
    </location>
</feature>
<keyword evidence="3" id="KW-1185">Reference proteome</keyword>
<feature type="compositionally biased region" description="Polar residues" evidence="1">
    <location>
        <begin position="1"/>
        <end position="45"/>
    </location>
</feature>
<accession>Q98Q61</accession>
<dbReference type="KEGG" id="mpu:MYPU_5070"/>
<dbReference type="HOGENOM" id="CLU_572149_0_0_14"/>
<dbReference type="AlphaFoldDB" id="Q98Q61"/>
<gene>
    <name evidence="2" type="ordered locus">MYPU_5070</name>
</gene>
<evidence type="ECO:0000313" key="3">
    <source>
        <dbReference type="Proteomes" id="UP000000528"/>
    </source>
</evidence>
<sequence length="477" mass="54821">MTNPQSSDSPKTPETPKGPSNQDKPQDKPNTNENSMTSPENSDSPKTPDKTKNPETPKDSGKSESEKTLENQSKEPKVPETPKQENPSDPQKNMDNSNSLENPKNDNLTKEKQGKIIDALKAHQISFIDKDFMNNPDISDYKLGQFNLNLAGEKPKITDNSFTFKASKIVQDLEKDVDISISLEKVTENEVSKKRTATFKIVAQGYEDISKTLEWSYKTNQEFLNEVVKDGEIYKNLQRQVAENIDETKSRSQMIPLELQKLNHSFKTIPLKYLIKADFLKYHIIDDENGKAHLKFKISRGSSNKEITLVIDGFAKVGILDKDYSGTLRNQKFDVIASSFWKDIFHQYPTSSVFRHYNSGYYWLAHWTDGEPWLQMSFKDDAQGLIYGFELLFYKNPKYYKPNSYVVEYQEAANGEWKTIDNPEIWPKTTNEDFKCGLVREHVIIKKDKIHAIRIKFVNKPYYSSIVSLNPIVAQQN</sequence>
<organism evidence="3">
    <name type="scientific">Mycoplasmopsis pulmonis (strain UAB CTIP)</name>
    <name type="common">Mycoplasma pulmonis</name>
    <dbReference type="NCBI Taxonomy" id="272635"/>
    <lineage>
        <taxon>Bacteria</taxon>
        <taxon>Bacillati</taxon>
        <taxon>Mycoplasmatota</taxon>
        <taxon>Mycoplasmoidales</taxon>
        <taxon>Metamycoplasmataceae</taxon>
        <taxon>Mycoplasmopsis</taxon>
    </lineage>
</organism>